<sequence>MAILLITTVLVLLMYGLSLLSYISENSVSDDIVKHN</sequence>
<accession>A0A1M5KL05</accession>
<organism evidence="1 2">
    <name type="scientific">Asaccharospora irregularis DSM 2635</name>
    <dbReference type="NCBI Taxonomy" id="1121321"/>
    <lineage>
        <taxon>Bacteria</taxon>
        <taxon>Bacillati</taxon>
        <taxon>Bacillota</taxon>
        <taxon>Clostridia</taxon>
        <taxon>Peptostreptococcales</taxon>
        <taxon>Peptostreptococcaceae</taxon>
        <taxon>Asaccharospora</taxon>
    </lineage>
</organism>
<gene>
    <name evidence="1" type="ORF">SAMN04488530_10325</name>
</gene>
<keyword evidence="2" id="KW-1185">Reference proteome</keyword>
<reference evidence="2" key="1">
    <citation type="submission" date="2016-11" db="EMBL/GenBank/DDBJ databases">
        <authorList>
            <person name="Varghese N."/>
            <person name="Submissions S."/>
        </authorList>
    </citation>
    <scope>NUCLEOTIDE SEQUENCE [LARGE SCALE GENOMIC DNA]</scope>
    <source>
        <strain evidence="2">DSM 2635</strain>
    </source>
</reference>
<protein>
    <submittedName>
        <fullName evidence="1">Uncharacterized protein</fullName>
    </submittedName>
</protein>
<dbReference type="Proteomes" id="UP000243255">
    <property type="component" value="Unassembled WGS sequence"/>
</dbReference>
<proteinExistence type="predicted"/>
<dbReference type="AlphaFoldDB" id="A0A1M5KL05"/>
<evidence type="ECO:0000313" key="1">
    <source>
        <dbReference type="EMBL" id="SHG53522.1"/>
    </source>
</evidence>
<name>A0A1M5KL05_9FIRM</name>
<dbReference type="EMBL" id="FQWX01000003">
    <property type="protein sequence ID" value="SHG53522.1"/>
    <property type="molecule type" value="Genomic_DNA"/>
</dbReference>
<evidence type="ECO:0000313" key="2">
    <source>
        <dbReference type="Proteomes" id="UP000243255"/>
    </source>
</evidence>